<evidence type="ECO:0000256" key="8">
    <source>
        <dbReference type="ARBA" id="ARBA00023136"/>
    </source>
</evidence>
<keyword evidence="14" id="KW-1185">Reference proteome</keyword>
<dbReference type="SUPFAM" id="SSF52540">
    <property type="entry name" value="P-loop containing nucleoside triphosphate hydrolases"/>
    <property type="match status" value="1"/>
</dbReference>
<reference evidence="13" key="2">
    <citation type="submission" date="2020-09" db="EMBL/GenBank/DDBJ databases">
        <authorList>
            <person name="Sun Q."/>
            <person name="Zhou Y."/>
        </authorList>
    </citation>
    <scope>NUCLEOTIDE SEQUENCE</scope>
    <source>
        <strain evidence="13">CGMCC 4.7201</strain>
    </source>
</reference>
<feature type="region of interest" description="Disordered" evidence="11">
    <location>
        <begin position="305"/>
        <end position="345"/>
    </location>
</feature>
<dbReference type="PANTHER" id="PTHR42711:SF19">
    <property type="entry name" value="DOXORUBICIN RESISTANCE ATP-BINDING PROTEIN DRRA"/>
    <property type="match status" value="1"/>
</dbReference>
<dbReference type="Pfam" id="PF13732">
    <property type="entry name" value="DrrA1-3_C"/>
    <property type="match status" value="1"/>
</dbReference>
<dbReference type="GO" id="GO:0046677">
    <property type="term" value="P:response to antibiotic"/>
    <property type="evidence" value="ECO:0007669"/>
    <property type="project" value="UniProtKB-KW"/>
</dbReference>
<dbReference type="RefSeq" id="WP_189133928.1">
    <property type="nucleotide sequence ID" value="NZ_BMMS01000022.1"/>
</dbReference>
<sequence>MADAIVVDALRKDYGDVRALDGLSLTVAEGSVLGLLGPNGAGKTTAVRILATLLRPDAGTVEVCGIDALRSPQRVRPLIGLTGQYAAVDEKLTGFENLRMLGRLFRLGRTQARQRADELLEGFGLAEAAGRPVRTYSGGMRRRLDLAASLIARPRVVFLDEPTTGLDPRSRAAIWRITEDLVAEGTTVLLTTQYLEEADRLAEAVAVIDQGRVIARGTPDELKNRVGGERVEIGLTDPGDAERAQRAVRAVTAGAPCSYDGEGRLVVQVAGGASLMPELMREFDTAGVAVADLAVRRPTLDDVFLSLTGRPSPAPGQDTRKEQEEREAPPPDRVAAATGGRADGR</sequence>
<dbReference type="PANTHER" id="PTHR42711">
    <property type="entry name" value="ABC TRANSPORTER ATP-BINDING PROTEIN"/>
    <property type="match status" value="1"/>
</dbReference>
<comment type="similarity">
    <text evidence="10">Belongs to the ABC transporter superfamily. Drug exporter-1 (DrugE1) (TC 3.A.1.105) family.</text>
</comment>
<dbReference type="GO" id="GO:0016887">
    <property type="term" value="F:ATP hydrolysis activity"/>
    <property type="evidence" value="ECO:0007669"/>
    <property type="project" value="InterPro"/>
</dbReference>
<keyword evidence="9" id="KW-0046">Antibiotic resistance</keyword>
<evidence type="ECO:0000259" key="12">
    <source>
        <dbReference type="PROSITE" id="PS50893"/>
    </source>
</evidence>
<evidence type="ECO:0000256" key="6">
    <source>
        <dbReference type="ARBA" id="ARBA00022840"/>
    </source>
</evidence>
<keyword evidence="6 13" id="KW-0067">ATP-binding</keyword>
<dbReference type="GO" id="GO:0005886">
    <property type="term" value="C:plasma membrane"/>
    <property type="evidence" value="ECO:0007669"/>
    <property type="project" value="UniProtKB-SubCell"/>
</dbReference>
<dbReference type="EC" id="7.6.2.2" evidence="2"/>
<evidence type="ECO:0000256" key="11">
    <source>
        <dbReference type="SAM" id="MobiDB-lite"/>
    </source>
</evidence>
<organism evidence="13 14">
    <name type="scientific">Wenjunlia tyrosinilytica</name>
    <dbReference type="NCBI Taxonomy" id="1544741"/>
    <lineage>
        <taxon>Bacteria</taxon>
        <taxon>Bacillati</taxon>
        <taxon>Actinomycetota</taxon>
        <taxon>Actinomycetes</taxon>
        <taxon>Kitasatosporales</taxon>
        <taxon>Streptomycetaceae</taxon>
        <taxon>Wenjunlia</taxon>
    </lineage>
</organism>
<keyword evidence="4" id="KW-1003">Cell membrane</keyword>
<evidence type="ECO:0000256" key="9">
    <source>
        <dbReference type="ARBA" id="ARBA00023251"/>
    </source>
</evidence>
<keyword evidence="3" id="KW-0813">Transport</keyword>
<evidence type="ECO:0000256" key="2">
    <source>
        <dbReference type="ARBA" id="ARBA00012191"/>
    </source>
</evidence>
<evidence type="ECO:0000256" key="1">
    <source>
        <dbReference type="ARBA" id="ARBA00004413"/>
    </source>
</evidence>
<dbReference type="InterPro" id="IPR003439">
    <property type="entry name" value="ABC_transporter-like_ATP-bd"/>
</dbReference>
<protein>
    <recommendedName>
        <fullName evidence="2">ABC-type xenobiotic transporter</fullName>
        <ecNumber evidence="2">7.6.2.2</ecNumber>
    </recommendedName>
</protein>
<dbReference type="GO" id="GO:0008559">
    <property type="term" value="F:ABC-type xenobiotic transporter activity"/>
    <property type="evidence" value="ECO:0007669"/>
    <property type="project" value="UniProtKB-EC"/>
</dbReference>
<reference evidence="13" key="1">
    <citation type="journal article" date="2014" name="Int. J. Syst. Evol. Microbiol.">
        <title>Complete genome sequence of Corynebacterium casei LMG S-19264T (=DSM 44701T), isolated from a smear-ripened cheese.</title>
        <authorList>
            <consortium name="US DOE Joint Genome Institute (JGI-PGF)"/>
            <person name="Walter F."/>
            <person name="Albersmeier A."/>
            <person name="Kalinowski J."/>
            <person name="Ruckert C."/>
        </authorList>
    </citation>
    <scope>NUCLEOTIDE SEQUENCE</scope>
    <source>
        <strain evidence="13">CGMCC 4.7201</strain>
    </source>
</reference>
<dbReference type="GO" id="GO:1900753">
    <property type="term" value="P:doxorubicin transport"/>
    <property type="evidence" value="ECO:0007669"/>
    <property type="project" value="InterPro"/>
</dbReference>
<dbReference type="InterPro" id="IPR003593">
    <property type="entry name" value="AAA+_ATPase"/>
</dbReference>
<dbReference type="EMBL" id="BMMS01000022">
    <property type="protein sequence ID" value="GGO94276.1"/>
    <property type="molecule type" value="Genomic_DNA"/>
</dbReference>
<feature type="compositionally biased region" description="Basic and acidic residues" evidence="11">
    <location>
        <begin position="318"/>
        <end position="330"/>
    </location>
</feature>
<keyword evidence="5" id="KW-0547">Nucleotide-binding</keyword>
<dbReference type="SMART" id="SM00382">
    <property type="entry name" value="AAA"/>
    <property type="match status" value="1"/>
</dbReference>
<dbReference type="InterPro" id="IPR025302">
    <property type="entry name" value="DrrA1/2-like_C"/>
</dbReference>
<keyword evidence="7" id="KW-1278">Translocase</keyword>
<dbReference type="Gene3D" id="3.40.50.300">
    <property type="entry name" value="P-loop containing nucleotide triphosphate hydrolases"/>
    <property type="match status" value="1"/>
</dbReference>
<evidence type="ECO:0000256" key="10">
    <source>
        <dbReference type="ARBA" id="ARBA00049985"/>
    </source>
</evidence>
<proteinExistence type="inferred from homology"/>
<name>A0A918DZ49_9ACTN</name>
<dbReference type="GO" id="GO:0043215">
    <property type="term" value="P:daunorubicin transport"/>
    <property type="evidence" value="ECO:0007669"/>
    <property type="project" value="InterPro"/>
</dbReference>
<dbReference type="AlphaFoldDB" id="A0A918DZ49"/>
<evidence type="ECO:0000313" key="14">
    <source>
        <dbReference type="Proteomes" id="UP000641932"/>
    </source>
</evidence>
<dbReference type="PROSITE" id="PS50893">
    <property type="entry name" value="ABC_TRANSPORTER_2"/>
    <property type="match status" value="1"/>
</dbReference>
<dbReference type="NCBIfam" id="TIGR01188">
    <property type="entry name" value="drrA"/>
    <property type="match status" value="1"/>
</dbReference>
<comment type="subcellular location">
    <subcellularLocation>
        <location evidence="1">Cell membrane</location>
        <topology evidence="1">Peripheral membrane protein</topology>
        <orientation evidence="1">Cytoplasmic side</orientation>
    </subcellularLocation>
</comment>
<evidence type="ECO:0000256" key="5">
    <source>
        <dbReference type="ARBA" id="ARBA00022741"/>
    </source>
</evidence>
<comment type="caution">
    <text evidence="13">The sequence shown here is derived from an EMBL/GenBank/DDBJ whole genome shotgun (WGS) entry which is preliminary data.</text>
</comment>
<dbReference type="Pfam" id="PF00005">
    <property type="entry name" value="ABC_tran"/>
    <property type="match status" value="1"/>
</dbReference>
<dbReference type="InterPro" id="IPR050763">
    <property type="entry name" value="ABC_transporter_ATP-binding"/>
</dbReference>
<evidence type="ECO:0000256" key="3">
    <source>
        <dbReference type="ARBA" id="ARBA00022448"/>
    </source>
</evidence>
<dbReference type="InterPro" id="IPR027417">
    <property type="entry name" value="P-loop_NTPase"/>
</dbReference>
<evidence type="ECO:0000256" key="4">
    <source>
        <dbReference type="ARBA" id="ARBA00022475"/>
    </source>
</evidence>
<gene>
    <name evidence="13" type="ORF">GCM10012280_48750</name>
</gene>
<dbReference type="FunFam" id="3.40.50.300:FF:000589">
    <property type="entry name" value="ABC transporter, ATP-binding subunit"/>
    <property type="match status" value="1"/>
</dbReference>
<dbReference type="Proteomes" id="UP000641932">
    <property type="component" value="Unassembled WGS sequence"/>
</dbReference>
<dbReference type="GO" id="GO:0005524">
    <property type="term" value="F:ATP binding"/>
    <property type="evidence" value="ECO:0007669"/>
    <property type="project" value="UniProtKB-KW"/>
</dbReference>
<dbReference type="PROSITE" id="PS00211">
    <property type="entry name" value="ABC_TRANSPORTER_1"/>
    <property type="match status" value="1"/>
</dbReference>
<dbReference type="InterPro" id="IPR017871">
    <property type="entry name" value="ABC_transporter-like_CS"/>
</dbReference>
<feature type="domain" description="ABC transporter" evidence="12">
    <location>
        <begin position="5"/>
        <end position="235"/>
    </location>
</feature>
<evidence type="ECO:0000256" key="7">
    <source>
        <dbReference type="ARBA" id="ARBA00022967"/>
    </source>
</evidence>
<keyword evidence="8" id="KW-0472">Membrane</keyword>
<dbReference type="InterPro" id="IPR005894">
    <property type="entry name" value="DrrA"/>
</dbReference>
<evidence type="ECO:0000313" key="13">
    <source>
        <dbReference type="EMBL" id="GGO94276.1"/>
    </source>
</evidence>
<accession>A0A918DZ49</accession>